<dbReference type="Gene3D" id="1.10.10.10">
    <property type="entry name" value="Winged helix-like DNA-binding domain superfamily/Winged helix DNA-binding domain"/>
    <property type="match status" value="1"/>
</dbReference>
<dbReference type="Proteomes" id="UP000008225">
    <property type="component" value="Chromosome 10"/>
</dbReference>
<dbReference type="PRINTS" id="PR00053">
    <property type="entry name" value="FORKHEAD"/>
</dbReference>
<reference evidence="15" key="2">
    <citation type="submission" date="2025-08" db="UniProtKB">
        <authorList>
            <consortium name="Ensembl"/>
        </authorList>
    </citation>
    <scope>IDENTIFICATION</scope>
</reference>
<comment type="function">
    <text evidence="8">Acts as a transcriptional repressor. May be involved in DNA damage-inducible cell cycle arrests (checkpoints).</text>
</comment>
<dbReference type="InterPro" id="IPR030456">
    <property type="entry name" value="TF_fork_head_CS_2"/>
</dbReference>
<proteinExistence type="predicted"/>
<evidence type="ECO:0000256" key="3">
    <source>
        <dbReference type="ARBA" id="ARBA00023015"/>
    </source>
</evidence>
<dbReference type="PROSITE" id="PS50039">
    <property type="entry name" value="FORK_HEAD_3"/>
    <property type="match status" value="1"/>
</dbReference>
<feature type="region of interest" description="Disordered" evidence="13">
    <location>
        <begin position="1"/>
        <end position="21"/>
    </location>
</feature>
<dbReference type="CDD" id="cd20059">
    <property type="entry name" value="FH_FOXN3"/>
    <property type="match status" value="1"/>
</dbReference>
<evidence type="ECO:0000256" key="11">
    <source>
        <dbReference type="ARBA" id="ARBA00075645"/>
    </source>
</evidence>
<dbReference type="InterPro" id="IPR047119">
    <property type="entry name" value="FOXN2/3-like"/>
</dbReference>
<dbReference type="SMART" id="SM00339">
    <property type="entry name" value="FH"/>
    <property type="match status" value="1"/>
</dbReference>
<dbReference type="SUPFAM" id="SSF46785">
    <property type="entry name" value="Winged helix' DNA-binding domain"/>
    <property type="match status" value="1"/>
</dbReference>
<dbReference type="InterPro" id="IPR036390">
    <property type="entry name" value="WH_DNA-bd_sf"/>
</dbReference>
<dbReference type="PROSITE" id="PS00658">
    <property type="entry name" value="FORK_HEAD_2"/>
    <property type="match status" value="1"/>
</dbReference>
<organism evidence="15 16">
    <name type="scientific">Callithrix jacchus</name>
    <name type="common">White-tufted-ear marmoset</name>
    <name type="synonym">Simia Jacchus</name>
    <dbReference type="NCBI Taxonomy" id="9483"/>
    <lineage>
        <taxon>Eukaryota</taxon>
        <taxon>Metazoa</taxon>
        <taxon>Chordata</taxon>
        <taxon>Craniata</taxon>
        <taxon>Vertebrata</taxon>
        <taxon>Euteleostomi</taxon>
        <taxon>Mammalia</taxon>
        <taxon>Eutheria</taxon>
        <taxon>Euarchontoglires</taxon>
        <taxon>Primates</taxon>
        <taxon>Haplorrhini</taxon>
        <taxon>Platyrrhini</taxon>
        <taxon>Cebidae</taxon>
        <taxon>Callitrichinae</taxon>
        <taxon>Callithrix</taxon>
        <taxon>Callithrix</taxon>
    </lineage>
</organism>
<evidence type="ECO:0000256" key="9">
    <source>
        <dbReference type="ARBA" id="ARBA00034870"/>
    </source>
</evidence>
<feature type="region of interest" description="Disordered" evidence="13">
    <location>
        <begin position="86"/>
        <end position="108"/>
    </location>
</feature>
<dbReference type="GO" id="GO:0005634">
    <property type="term" value="C:nucleus"/>
    <property type="evidence" value="ECO:0007669"/>
    <property type="project" value="UniProtKB-SubCell"/>
</dbReference>
<dbReference type="PANTHER" id="PTHR13962">
    <property type="entry name" value="FORKHEAD BOX PROTEIN N3-LIKE PROTEIN-RELATED"/>
    <property type="match status" value="1"/>
</dbReference>
<keyword evidence="7" id="KW-0131">Cell cycle</keyword>
<evidence type="ECO:0000256" key="2">
    <source>
        <dbReference type="ARBA" id="ARBA00022491"/>
    </source>
</evidence>
<dbReference type="InterPro" id="IPR018122">
    <property type="entry name" value="TF_fork_head_CS_1"/>
</dbReference>
<keyword evidence="4 12" id="KW-0238">DNA-binding</keyword>
<evidence type="ECO:0000256" key="6">
    <source>
        <dbReference type="ARBA" id="ARBA00023242"/>
    </source>
</evidence>
<evidence type="ECO:0000259" key="14">
    <source>
        <dbReference type="PROSITE" id="PS50039"/>
    </source>
</evidence>
<dbReference type="GO" id="GO:0045892">
    <property type="term" value="P:negative regulation of DNA-templated transcription"/>
    <property type="evidence" value="ECO:0007669"/>
    <property type="project" value="Ensembl"/>
</dbReference>
<comment type="subunit">
    <text evidence="10">Interacts through its C-terminus with the C-terminus of SNW1/SKIP.</text>
</comment>
<evidence type="ECO:0000256" key="10">
    <source>
        <dbReference type="ARBA" id="ARBA00064626"/>
    </source>
</evidence>
<name>A0A8I4A2R1_CALJA</name>
<dbReference type="OMA" id="XSIGKGS"/>
<feature type="compositionally biased region" description="Basic residues" evidence="13">
    <location>
        <begin position="429"/>
        <end position="441"/>
    </location>
</feature>
<evidence type="ECO:0000256" key="1">
    <source>
        <dbReference type="ARBA" id="ARBA00004123"/>
    </source>
</evidence>
<feature type="compositionally biased region" description="Basic and acidic residues" evidence="13">
    <location>
        <begin position="396"/>
        <end position="421"/>
    </location>
</feature>
<dbReference type="Ensembl" id="ENSCJAT00000134939.1">
    <property type="protein sequence ID" value="ENSCJAP00000085860.1"/>
    <property type="gene ID" value="ENSCJAG00000083898.1"/>
</dbReference>
<evidence type="ECO:0000256" key="5">
    <source>
        <dbReference type="ARBA" id="ARBA00023163"/>
    </source>
</evidence>
<feature type="compositionally biased region" description="Low complexity" evidence="13">
    <location>
        <begin position="384"/>
        <end position="395"/>
    </location>
</feature>
<dbReference type="InterPro" id="IPR047404">
    <property type="entry name" value="FH_FOXN3"/>
</dbReference>
<feature type="domain" description="Fork-head" evidence="14">
    <location>
        <begin position="114"/>
        <end position="201"/>
    </location>
</feature>
<keyword evidence="3" id="KW-0805">Transcription regulation</keyword>
<keyword evidence="5" id="KW-0804">Transcription</keyword>
<reference evidence="15" key="3">
    <citation type="submission" date="2025-09" db="UniProtKB">
        <authorList>
            <consortium name="Ensembl"/>
        </authorList>
    </citation>
    <scope>IDENTIFICATION</scope>
</reference>
<feature type="DNA-binding region" description="Fork-head" evidence="12">
    <location>
        <begin position="114"/>
        <end position="201"/>
    </location>
</feature>
<dbReference type="AlphaFoldDB" id="A0A8I4A2R1"/>
<keyword evidence="6 12" id="KW-0539">Nucleus</keyword>
<feature type="compositionally biased region" description="Polar residues" evidence="13">
    <location>
        <begin position="348"/>
        <end position="357"/>
    </location>
</feature>
<dbReference type="InterPro" id="IPR001766">
    <property type="entry name" value="Fork_head_dom"/>
</dbReference>
<dbReference type="GO" id="GO:0097094">
    <property type="term" value="P:craniofacial suture morphogenesis"/>
    <property type="evidence" value="ECO:0007669"/>
    <property type="project" value="Ensembl"/>
</dbReference>
<reference evidence="15 16" key="1">
    <citation type="submission" date="2009-03" db="EMBL/GenBank/DDBJ databases">
        <authorList>
            <person name="Warren W."/>
            <person name="Ye L."/>
            <person name="Minx P."/>
            <person name="Worley K."/>
            <person name="Gibbs R."/>
            <person name="Wilson R.K."/>
        </authorList>
    </citation>
    <scope>NUCLEOTIDE SEQUENCE [LARGE SCALE GENOMIC DNA]</scope>
</reference>
<dbReference type="InterPro" id="IPR036388">
    <property type="entry name" value="WH-like_DNA-bd_sf"/>
</dbReference>
<evidence type="ECO:0000256" key="7">
    <source>
        <dbReference type="ARBA" id="ARBA00023306"/>
    </source>
</evidence>
<dbReference type="PANTHER" id="PTHR13962:SF20">
    <property type="entry name" value="FORKHEAD BOX PROTEIN N3"/>
    <property type="match status" value="1"/>
</dbReference>
<evidence type="ECO:0000256" key="12">
    <source>
        <dbReference type="PROSITE-ProRule" id="PRU00089"/>
    </source>
</evidence>
<keyword evidence="16" id="KW-1185">Reference proteome</keyword>
<evidence type="ECO:0000313" key="15">
    <source>
        <dbReference type="Ensembl" id="ENSCJAP00000085860.1"/>
    </source>
</evidence>
<protein>
    <recommendedName>
        <fullName evidence="9">Forkhead box protein N3</fullName>
    </recommendedName>
    <alternativeName>
        <fullName evidence="11">Checkpoint suppressor 1</fullName>
    </alternativeName>
</protein>
<accession>A0A8I4A2R1</accession>
<sequence>MGPVMPPSKKPESSGISVSSGLSQCYRGSGFSKALQEDDDLDFSLPDIRLEEGAMEDEELTNLNWLHESKNLLKSFGESVLRSVSPVQDLDDDTPPSPAHSDMPYDARQNPNCKPPYSFSCLIFMAIEDSPTKRLPVKDIYNWILEHFPYFANAPTGWKNSVRHNLSLNKCFKKVDKERSQSIGKGSLWCIDPEYRQNLIQALKKTPYHPHPHVFNTPPTCPQAYQSTSGPPIWPGSTFFKRNGALLQVSPSDMTRMSLPDSSLATASDPESGALYLSVRAVPPGVIQNGARVLSRGLFPGVRPLPITPIGVTAAMRNGITSCRMRTESEPSCGSPVVSGDPKEDHNYSSAKSSNVRSTSPTSDSISSSSSSSADDHYEFATKGSQEGSEGSEGSFRSHESHSDTEEDDRKHSQKEPKDALGDSGYASQHKKRQHFAKARRVPSDTLPLKKRRTEKPPESDDEEMKEAAGSLLHLAGIRSCLNNITNRTAKGQKEQKETTKN</sequence>
<dbReference type="PROSITE" id="PS00657">
    <property type="entry name" value="FORK_HEAD_1"/>
    <property type="match status" value="1"/>
</dbReference>
<keyword evidence="2" id="KW-0678">Repressor</keyword>
<dbReference type="GO" id="GO:0007095">
    <property type="term" value="P:mitotic G2 DNA damage checkpoint signaling"/>
    <property type="evidence" value="ECO:0007669"/>
    <property type="project" value="Ensembl"/>
</dbReference>
<dbReference type="FunFam" id="1.10.10.10:FF:000167">
    <property type="entry name" value="forkhead box protein N3 isoform X1"/>
    <property type="match status" value="1"/>
</dbReference>
<dbReference type="GO" id="GO:0003700">
    <property type="term" value="F:DNA-binding transcription factor activity"/>
    <property type="evidence" value="ECO:0007669"/>
    <property type="project" value="InterPro"/>
</dbReference>
<evidence type="ECO:0000256" key="13">
    <source>
        <dbReference type="SAM" id="MobiDB-lite"/>
    </source>
</evidence>
<feature type="region of interest" description="Disordered" evidence="13">
    <location>
        <begin position="326"/>
        <end position="471"/>
    </location>
</feature>
<evidence type="ECO:0000256" key="8">
    <source>
        <dbReference type="ARBA" id="ARBA00034657"/>
    </source>
</evidence>
<dbReference type="GeneTree" id="ENSGT00940000155937"/>
<evidence type="ECO:0000256" key="4">
    <source>
        <dbReference type="ARBA" id="ARBA00023125"/>
    </source>
</evidence>
<evidence type="ECO:0000313" key="16">
    <source>
        <dbReference type="Proteomes" id="UP000008225"/>
    </source>
</evidence>
<gene>
    <name evidence="15" type="primary">FOXN3</name>
</gene>
<dbReference type="GO" id="GO:0000987">
    <property type="term" value="F:cis-regulatory region sequence-specific DNA binding"/>
    <property type="evidence" value="ECO:0007669"/>
    <property type="project" value="TreeGrafter"/>
</dbReference>
<dbReference type="Pfam" id="PF00250">
    <property type="entry name" value="Forkhead"/>
    <property type="match status" value="1"/>
</dbReference>
<feature type="compositionally biased region" description="Low complexity" evidence="13">
    <location>
        <begin position="358"/>
        <end position="373"/>
    </location>
</feature>
<comment type="subcellular location">
    <subcellularLocation>
        <location evidence="1 12">Nucleus</location>
    </subcellularLocation>
</comment>